<dbReference type="InterPro" id="IPR036420">
    <property type="entry name" value="BRCT_dom_sf"/>
</dbReference>
<evidence type="ECO:0000313" key="7">
    <source>
        <dbReference type="Proteomes" id="UP001189429"/>
    </source>
</evidence>
<dbReference type="InterPro" id="IPR051579">
    <property type="entry name" value="DDR_Transcriptional_Reg"/>
</dbReference>
<feature type="compositionally biased region" description="Low complexity" evidence="4">
    <location>
        <begin position="233"/>
        <end position="262"/>
    </location>
</feature>
<feature type="compositionally biased region" description="Low complexity" evidence="4">
    <location>
        <begin position="401"/>
        <end position="418"/>
    </location>
</feature>
<dbReference type="SUPFAM" id="SSF52113">
    <property type="entry name" value="BRCT domain"/>
    <property type="match status" value="1"/>
</dbReference>
<reference evidence="6" key="1">
    <citation type="submission" date="2023-10" db="EMBL/GenBank/DDBJ databases">
        <authorList>
            <person name="Chen Y."/>
            <person name="Shah S."/>
            <person name="Dougan E. K."/>
            <person name="Thang M."/>
            <person name="Chan C."/>
        </authorList>
    </citation>
    <scope>NUCLEOTIDE SEQUENCE [LARGE SCALE GENOMIC DNA]</scope>
</reference>
<feature type="region of interest" description="Disordered" evidence="4">
    <location>
        <begin position="1"/>
        <end position="105"/>
    </location>
</feature>
<evidence type="ECO:0000259" key="5">
    <source>
        <dbReference type="SMART" id="SM00292"/>
    </source>
</evidence>
<feature type="compositionally biased region" description="Low complexity" evidence="4">
    <location>
        <begin position="270"/>
        <end position="293"/>
    </location>
</feature>
<accession>A0ABN9P8Y8</accession>
<evidence type="ECO:0000256" key="4">
    <source>
        <dbReference type="SAM" id="MobiDB-lite"/>
    </source>
</evidence>
<dbReference type="EMBL" id="CAUYUJ010000193">
    <property type="protein sequence ID" value="CAK0789207.1"/>
    <property type="molecule type" value="Genomic_DNA"/>
</dbReference>
<keyword evidence="2" id="KW-0227">DNA damage</keyword>
<dbReference type="SMART" id="SM00292">
    <property type="entry name" value="BRCT"/>
    <property type="match status" value="1"/>
</dbReference>
<feature type="compositionally biased region" description="Pro residues" evidence="4">
    <location>
        <begin position="419"/>
        <end position="428"/>
    </location>
</feature>
<dbReference type="InterPro" id="IPR001357">
    <property type="entry name" value="BRCT_dom"/>
</dbReference>
<protein>
    <recommendedName>
        <fullName evidence="5">BRCT domain-containing protein</fullName>
    </recommendedName>
</protein>
<dbReference type="Proteomes" id="UP001189429">
    <property type="component" value="Unassembled WGS sequence"/>
</dbReference>
<feature type="region of interest" description="Disordered" evidence="4">
    <location>
        <begin position="328"/>
        <end position="435"/>
    </location>
</feature>
<name>A0ABN9P8Y8_9DINO</name>
<sequence>MGGPEALDPDCAADHVAQAPPAPKRWLAATTPPPGDEPAGGIGADVLSLLPSSQPEAPGPPRAKRRRRTQAAIDDMTPLRSQDPLPQALASAAPQAAAAVSAAPASAAVPAASAAAVASATEPPGAAVAAALPAALATAVLPAAPTRRPPKAKAEAASAATTAGRKRGRPPAGACAKEEERESPGAASGEALVPAAWAGTRQGAPEAAAAAPAGRKRGRPAAGARAKEEREPAAAASGGASSKPAAAGGESQGAPEPVAAPAPERRRAAEAPGRVAPPRRVEAEQAAAAAAAEGVSDAWALCPVPLADAELGQGTAAAPHAVHGDAGEAAASAAAGEGGEAARPAGRGQKRRGGGCSTGRRGAPRRKSVKAEAPASQEEAQAPPADPSESNTPALVEEPGRPAGVAEARAGAGAFAAAGPPPRPPLPGAPCFSSTGLELSKRQKRTIREMGWALASDWVPGITHLVADTFRRTTKMMCAICCGAHIVTPGYLDACREAGGLVDEAAFILRDEVCEAAFARKRGIGGGYSLAVALERSRSGGKLLAGVSVYCFPSVAEKRELPMLVEAAGGTWLSRWPDSPDASSVLLLAERTVGSEKEQQRRRAHEVFDVELLREATCTQQLRRGAYRLR</sequence>
<feature type="compositionally biased region" description="Low complexity" evidence="4">
    <location>
        <begin position="328"/>
        <end position="347"/>
    </location>
</feature>
<dbReference type="Gene3D" id="3.40.50.10190">
    <property type="entry name" value="BRCT domain"/>
    <property type="match status" value="2"/>
</dbReference>
<comment type="subcellular location">
    <subcellularLocation>
        <location evidence="1">Nucleus</location>
    </subcellularLocation>
</comment>
<dbReference type="Pfam" id="PF16770">
    <property type="entry name" value="RTT107_BRCT_5"/>
    <property type="match status" value="1"/>
</dbReference>
<keyword evidence="7" id="KW-1185">Reference proteome</keyword>
<gene>
    <name evidence="6" type="ORF">PCOR1329_LOCUS843</name>
</gene>
<dbReference type="PANTHER" id="PTHR23196:SF1">
    <property type="entry name" value="PAX-INTERACTING PROTEIN 1"/>
    <property type="match status" value="1"/>
</dbReference>
<feature type="domain" description="BRCT" evidence="5">
    <location>
        <begin position="423"/>
        <end position="499"/>
    </location>
</feature>
<feature type="region of interest" description="Disordered" evidence="4">
    <location>
        <begin position="143"/>
        <end position="295"/>
    </location>
</feature>
<evidence type="ECO:0000256" key="1">
    <source>
        <dbReference type="ARBA" id="ARBA00004123"/>
    </source>
</evidence>
<keyword evidence="3" id="KW-0539">Nucleus</keyword>
<comment type="caution">
    <text evidence="6">The sequence shown here is derived from an EMBL/GenBank/DDBJ whole genome shotgun (WGS) entry which is preliminary data.</text>
</comment>
<proteinExistence type="predicted"/>
<organism evidence="6 7">
    <name type="scientific">Prorocentrum cordatum</name>
    <dbReference type="NCBI Taxonomy" id="2364126"/>
    <lineage>
        <taxon>Eukaryota</taxon>
        <taxon>Sar</taxon>
        <taxon>Alveolata</taxon>
        <taxon>Dinophyceae</taxon>
        <taxon>Prorocentrales</taxon>
        <taxon>Prorocentraceae</taxon>
        <taxon>Prorocentrum</taxon>
    </lineage>
</organism>
<feature type="compositionally biased region" description="Low complexity" evidence="4">
    <location>
        <begin position="371"/>
        <end position="390"/>
    </location>
</feature>
<evidence type="ECO:0000256" key="2">
    <source>
        <dbReference type="ARBA" id="ARBA00022763"/>
    </source>
</evidence>
<evidence type="ECO:0000313" key="6">
    <source>
        <dbReference type="EMBL" id="CAK0789207.1"/>
    </source>
</evidence>
<feature type="compositionally biased region" description="Low complexity" evidence="4">
    <location>
        <begin position="84"/>
        <end position="105"/>
    </location>
</feature>
<evidence type="ECO:0000256" key="3">
    <source>
        <dbReference type="ARBA" id="ARBA00023242"/>
    </source>
</evidence>
<feature type="compositionally biased region" description="Low complexity" evidence="4">
    <location>
        <begin position="203"/>
        <end position="213"/>
    </location>
</feature>
<dbReference type="PANTHER" id="PTHR23196">
    <property type="entry name" value="PAX TRANSCRIPTION ACTIVATION DOMAIN INTERACTING PROTEIN"/>
    <property type="match status" value="1"/>
</dbReference>